<protein>
    <submittedName>
        <fullName evidence="1">15886_t:CDS:1</fullName>
    </submittedName>
</protein>
<reference evidence="1" key="1">
    <citation type="submission" date="2021-06" db="EMBL/GenBank/DDBJ databases">
        <authorList>
            <person name="Kallberg Y."/>
            <person name="Tangrot J."/>
            <person name="Rosling A."/>
        </authorList>
    </citation>
    <scope>NUCLEOTIDE SEQUENCE</scope>
    <source>
        <strain evidence="1">CL356</strain>
    </source>
</reference>
<proteinExistence type="predicted"/>
<comment type="caution">
    <text evidence="1">The sequence shown here is derived from an EMBL/GenBank/DDBJ whole genome shotgun (WGS) entry which is preliminary data.</text>
</comment>
<accession>A0ACA9KQJ2</accession>
<keyword evidence="2" id="KW-1185">Reference proteome</keyword>
<dbReference type="EMBL" id="CAJVPT010002708">
    <property type="protein sequence ID" value="CAG8485886.1"/>
    <property type="molecule type" value="Genomic_DNA"/>
</dbReference>
<name>A0ACA9KQJ2_9GLOM</name>
<organism evidence="1 2">
    <name type="scientific">Acaulospora colombiana</name>
    <dbReference type="NCBI Taxonomy" id="27376"/>
    <lineage>
        <taxon>Eukaryota</taxon>
        <taxon>Fungi</taxon>
        <taxon>Fungi incertae sedis</taxon>
        <taxon>Mucoromycota</taxon>
        <taxon>Glomeromycotina</taxon>
        <taxon>Glomeromycetes</taxon>
        <taxon>Diversisporales</taxon>
        <taxon>Acaulosporaceae</taxon>
        <taxon>Acaulospora</taxon>
    </lineage>
</organism>
<evidence type="ECO:0000313" key="2">
    <source>
        <dbReference type="Proteomes" id="UP000789525"/>
    </source>
</evidence>
<sequence length="765" mass="88185">METSAKIKSTERVIDQQYNALREKAIKNMAKRPNYGRSGRSTHITTNYFEVKRIANKPYLEKYAITMKLAMQQKSEGESVNKRRAPKYEKQLSVNIQRIIFQQLEEQERDGWFKGVGVVFDGNETIYSTDLLVLNSDTGATSITIEDDPDSKGGSLEYRVEVRKLDRVDLEELGKCLEGREMKWEYFDLAGIRGLNALIHHMPSMSYTQFGESTYLPSTRKSLGGGVELWMGWFESVRPGQDSYFINVNTTYTVFYESGKLSLLIPKYLGMNPRSDNIPNRFCQRQHEQITDLIRGLKFRPLHRPQVNTQLKIKRLCPNNMHEVKVEIPESGERIDIYSYYQRKYNITLRYSHLVETEGRKNDKYPIELCDIIEGQRFPVAKLNSAQRGIMIRHTALPPQDNVERINEGVQNVLQFEKDFKLNYFGMDVEQKMAEIPARVLKPPQIAYHTSSKAGETVRPLNGGWNLKDRKFVKSGETLRYWVVVIFVHQQKFSRQKAEQFIKELVDTSKNQGMEIAESEPRIVYSRHTGDPATYQRIVEEEYEKARRFLRNELQLMLFILPDDDEKRYRAIKYTADTILGVPTQCVQLEKVAKKNKQYCANVALKMNLKLGGTNQSLKEAEIPLFKDPVILLGADVTHPTGGRAGPSNVPSICAVVGSLDRQGGRFVPKLESQRTRQERIENMGGMVLEILRDYRYKNGILPEKIIMYRDGVSESQFEMVLTYELEQIKVALKLTWNVTTGALYVHFLTIVKADISSYHITNPL</sequence>
<evidence type="ECO:0000313" key="1">
    <source>
        <dbReference type="EMBL" id="CAG8485886.1"/>
    </source>
</evidence>
<dbReference type="Proteomes" id="UP000789525">
    <property type="component" value="Unassembled WGS sequence"/>
</dbReference>
<gene>
    <name evidence="1" type="ORF">ACOLOM_LOCUS2181</name>
</gene>